<organism evidence="1 2">
    <name type="scientific">Anaerostipes hadrus</name>
    <dbReference type="NCBI Taxonomy" id="649756"/>
    <lineage>
        <taxon>Bacteria</taxon>
        <taxon>Bacillati</taxon>
        <taxon>Bacillota</taxon>
        <taxon>Clostridia</taxon>
        <taxon>Lachnospirales</taxon>
        <taxon>Lachnospiraceae</taxon>
        <taxon>Anaerostipes</taxon>
    </lineage>
</organism>
<protein>
    <recommendedName>
        <fullName evidence="3">DUF3168 domain-containing protein</fullName>
    </recommendedName>
</protein>
<sequence>MIPIKELKASYIKVLREAVPGTRIYSNEVEEGYETPSLFVQMIPLIFKQRETASITRSSYMFETTFLQYKKNDAEQLEIMEKIRDKLGDHLEVEDRKIFVEEPEIQYTGQAHNIIQFVFKVEFLEDCRQAAIEQMMQEVNMKEMITKGNMQH</sequence>
<dbReference type="EMBL" id="CZAU01000020">
    <property type="protein sequence ID" value="CUP74450.1"/>
    <property type="molecule type" value="Genomic_DNA"/>
</dbReference>
<dbReference type="AlphaFoldDB" id="A0A174QUB6"/>
<reference evidence="1 2" key="1">
    <citation type="submission" date="2015-09" db="EMBL/GenBank/DDBJ databases">
        <authorList>
            <consortium name="Pathogen Informatics"/>
        </authorList>
    </citation>
    <scope>NUCLEOTIDE SEQUENCE [LARGE SCALE GENOMIC DNA]</scope>
    <source>
        <strain evidence="1 2">2789STDY5834908</strain>
    </source>
</reference>
<accession>A0A174QUB6</accession>
<evidence type="ECO:0008006" key="3">
    <source>
        <dbReference type="Google" id="ProtNLM"/>
    </source>
</evidence>
<gene>
    <name evidence="1" type="ORF">ERS852520_02077</name>
</gene>
<dbReference type="Proteomes" id="UP000095564">
    <property type="component" value="Unassembled WGS sequence"/>
</dbReference>
<name>A0A174QUB6_ANAHA</name>
<dbReference type="Pfam" id="PF20765">
    <property type="entry name" value="Phage_tail_terminator_8"/>
    <property type="match status" value="1"/>
</dbReference>
<dbReference type="OrthoDB" id="2063617at2"/>
<proteinExistence type="predicted"/>
<evidence type="ECO:0000313" key="1">
    <source>
        <dbReference type="EMBL" id="CUP74450.1"/>
    </source>
</evidence>
<dbReference type="InterPro" id="IPR049254">
    <property type="entry name" value="Phage_tail_terminator"/>
</dbReference>
<dbReference type="RefSeq" id="WP_055160792.1">
    <property type="nucleotide sequence ID" value="NZ_CZAU01000020.1"/>
</dbReference>
<evidence type="ECO:0000313" key="2">
    <source>
        <dbReference type="Proteomes" id="UP000095564"/>
    </source>
</evidence>